<dbReference type="SUPFAM" id="SSF51430">
    <property type="entry name" value="NAD(P)-linked oxidoreductase"/>
    <property type="match status" value="1"/>
</dbReference>
<dbReference type="Pfam" id="PF00248">
    <property type="entry name" value="Aldo_ket_red"/>
    <property type="match status" value="1"/>
</dbReference>
<reference evidence="3 4" key="1">
    <citation type="submission" date="2019-06" db="EMBL/GenBank/DDBJ databases">
        <title>Draft genome of Streptomyces sedi sp. JCM16909.</title>
        <authorList>
            <person name="Klykleung N."/>
            <person name="Tanasupawat S."/>
            <person name="Kudo T."/>
            <person name="Yuki M."/>
            <person name="Ohkuma M."/>
        </authorList>
    </citation>
    <scope>NUCLEOTIDE SEQUENCE [LARGE SCALE GENOMIC DNA]</scope>
    <source>
        <strain evidence="3 4">JCM 16909</strain>
    </source>
</reference>
<organism evidence="3 4">
    <name type="scientific">Streptomyces sedi</name>
    <dbReference type="NCBI Taxonomy" id="555059"/>
    <lineage>
        <taxon>Bacteria</taxon>
        <taxon>Bacillati</taxon>
        <taxon>Actinomycetota</taxon>
        <taxon>Actinomycetes</taxon>
        <taxon>Kitasatosporales</taxon>
        <taxon>Streptomycetaceae</taxon>
        <taxon>Streptomyces</taxon>
    </lineage>
</organism>
<evidence type="ECO:0000313" key="3">
    <source>
        <dbReference type="EMBL" id="TNM33510.1"/>
    </source>
</evidence>
<dbReference type="AlphaFoldDB" id="A0A5C4VCA2"/>
<dbReference type="InterPro" id="IPR050523">
    <property type="entry name" value="AKR_Detox_Biosynth"/>
</dbReference>
<dbReference type="InterPro" id="IPR036812">
    <property type="entry name" value="NAD(P)_OxRdtase_dom_sf"/>
</dbReference>
<feature type="domain" description="NADP-dependent oxidoreductase" evidence="2">
    <location>
        <begin position="16"/>
        <end position="318"/>
    </location>
</feature>
<sequence length="345" mass="37291">MEHRRLGASGLSVPELSFGTGTFAGRGDLFGAWGDTDARGARRLLDICLEAGVTLFDSADVYSDGAAEEVLGAAIRGRRDQVLISTKAGLPMGGGPGEAGTSRSRLIASVEAALRRLGTDHIDIFQPHAFDAATPVDEVLAALDDLVGAGKIRYLGASNFSGWELMKSLAAADRHGRTRYVAHQVYYSLVGRDYEWELMPLAHDQGVGALVWSPLGWGRLTGALGRGRPLPAGSRLHRTARFGPPVENERLYQVTDVLDQLVEETGRTVPQIAINWLLRRPTVSSVIIGARDERQLRDNLGAVGWSLTPEQVARLDQASAHTAPYPYYPYRAQDGFAQLNPPLVA</sequence>
<dbReference type="PANTHER" id="PTHR43364:SF18">
    <property type="entry name" value="OXIDOREDUCTASE"/>
    <property type="match status" value="1"/>
</dbReference>
<dbReference type="Gene3D" id="3.20.20.100">
    <property type="entry name" value="NADP-dependent oxidoreductase domain"/>
    <property type="match status" value="1"/>
</dbReference>
<protein>
    <submittedName>
        <fullName evidence="3">Aldo/keto reductase</fullName>
    </submittedName>
</protein>
<dbReference type="RefSeq" id="WP_139640670.1">
    <property type="nucleotide sequence ID" value="NZ_BAAAZS010000006.1"/>
</dbReference>
<evidence type="ECO:0000259" key="2">
    <source>
        <dbReference type="Pfam" id="PF00248"/>
    </source>
</evidence>
<dbReference type="GO" id="GO:0016491">
    <property type="term" value="F:oxidoreductase activity"/>
    <property type="evidence" value="ECO:0007669"/>
    <property type="project" value="UniProtKB-KW"/>
</dbReference>
<evidence type="ECO:0000313" key="4">
    <source>
        <dbReference type="Proteomes" id="UP000311713"/>
    </source>
</evidence>
<evidence type="ECO:0000256" key="1">
    <source>
        <dbReference type="ARBA" id="ARBA00023002"/>
    </source>
</evidence>
<dbReference type="PANTHER" id="PTHR43364">
    <property type="entry name" value="NADH-SPECIFIC METHYLGLYOXAL REDUCTASE-RELATED"/>
    <property type="match status" value="1"/>
</dbReference>
<name>A0A5C4VCA2_9ACTN</name>
<keyword evidence="1" id="KW-0560">Oxidoreductase</keyword>
<proteinExistence type="predicted"/>
<dbReference type="EMBL" id="VDGT01000002">
    <property type="protein sequence ID" value="TNM33510.1"/>
    <property type="molecule type" value="Genomic_DNA"/>
</dbReference>
<comment type="caution">
    <text evidence="3">The sequence shown here is derived from an EMBL/GenBank/DDBJ whole genome shotgun (WGS) entry which is preliminary data.</text>
</comment>
<gene>
    <name evidence="3" type="ORF">FH715_03915</name>
</gene>
<dbReference type="FunFam" id="3.20.20.100:FF:000004">
    <property type="entry name" value="Oxidoreductase, aldo/keto reductase"/>
    <property type="match status" value="1"/>
</dbReference>
<accession>A0A5C4VCA2</accession>
<keyword evidence="4" id="KW-1185">Reference proteome</keyword>
<dbReference type="InterPro" id="IPR023210">
    <property type="entry name" value="NADP_OxRdtase_dom"/>
</dbReference>
<dbReference type="CDD" id="cd19091">
    <property type="entry name" value="AKR_PsAKR"/>
    <property type="match status" value="1"/>
</dbReference>
<dbReference type="OrthoDB" id="9768793at2"/>
<dbReference type="Proteomes" id="UP000311713">
    <property type="component" value="Unassembled WGS sequence"/>
</dbReference>
<dbReference type="GO" id="GO:0005829">
    <property type="term" value="C:cytosol"/>
    <property type="evidence" value="ECO:0007669"/>
    <property type="project" value="TreeGrafter"/>
</dbReference>